<keyword evidence="4 6" id="KW-0560">Oxidoreductase</keyword>
<comment type="catalytic activity">
    <reaction evidence="6">
        <text>2 R'C(R)SH + O2 = R'C(R)S-S(R)CR' + H2O2</text>
        <dbReference type="Rhea" id="RHEA:17357"/>
        <dbReference type="ChEBI" id="CHEBI:15379"/>
        <dbReference type="ChEBI" id="CHEBI:16240"/>
        <dbReference type="ChEBI" id="CHEBI:16520"/>
        <dbReference type="ChEBI" id="CHEBI:17412"/>
        <dbReference type="EC" id="1.8.3.2"/>
    </reaction>
</comment>
<evidence type="ECO:0000256" key="4">
    <source>
        <dbReference type="ARBA" id="ARBA00023002"/>
    </source>
</evidence>
<dbReference type="Pfam" id="PF04777">
    <property type="entry name" value="Evr1_Alr"/>
    <property type="match status" value="1"/>
</dbReference>
<evidence type="ECO:0000313" key="8">
    <source>
        <dbReference type="EMBL" id="KAF0762180.1"/>
    </source>
</evidence>
<dbReference type="EC" id="1.8.3.2" evidence="6"/>
<evidence type="ECO:0000256" key="6">
    <source>
        <dbReference type="RuleBase" id="RU371123"/>
    </source>
</evidence>
<dbReference type="SUPFAM" id="SSF69000">
    <property type="entry name" value="FAD-dependent thiol oxidase"/>
    <property type="match status" value="1"/>
</dbReference>
<dbReference type="Proteomes" id="UP000478052">
    <property type="component" value="Unassembled WGS sequence"/>
</dbReference>
<dbReference type="AlphaFoldDB" id="A0A6G0YVU9"/>
<keyword evidence="5" id="KW-1015">Disulfide bond</keyword>
<gene>
    <name evidence="8" type="ORF">FWK35_00010347</name>
</gene>
<dbReference type="EMBL" id="VUJU01002199">
    <property type="protein sequence ID" value="KAF0762180.1"/>
    <property type="molecule type" value="Genomic_DNA"/>
</dbReference>
<keyword evidence="9" id="KW-1185">Reference proteome</keyword>
<protein>
    <recommendedName>
        <fullName evidence="6">Sulfhydryl oxidase</fullName>
        <ecNumber evidence="6">1.8.3.2</ecNumber>
    </recommendedName>
</protein>
<reference evidence="8 9" key="1">
    <citation type="submission" date="2019-08" db="EMBL/GenBank/DDBJ databases">
        <title>Whole genome of Aphis craccivora.</title>
        <authorList>
            <person name="Voronova N.V."/>
            <person name="Shulinski R.S."/>
            <person name="Bandarenka Y.V."/>
            <person name="Zhorov D.G."/>
            <person name="Warner D."/>
        </authorList>
    </citation>
    <scope>NUCLEOTIDE SEQUENCE [LARGE SCALE GENOMIC DNA]</scope>
    <source>
        <strain evidence="8">180601</strain>
        <tissue evidence="8">Whole Body</tissue>
    </source>
</reference>
<evidence type="ECO:0000256" key="3">
    <source>
        <dbReference type="ARBA" id="ARBA00022827"/>
    </source>
</evidence>
<dbReference type="PROSITE" id="PS51324">
    <property type="entry name" value="ERV_ALR"/>
    <property type="match status" value="1"/>
</dbReference>
<evidence type="ECO:0000256" key="2">
    <source>
        <dbReference type="ARBA" id="ARBA00022630"/>
    </source>
</evidence>
<feature type="transmembrane region" description="Helical" evidence="6">
    <location>
        <begin position="144"/>
        <end position="162"/>
    </location>
</feature>
<keyword evidence="6" id="KW-0812">Transmembrane</keyword>
<evidence type="ECO:0000256" key="5">
    <source>
        <dbReference type="ARBA" id="ARBA00023157"/>
    </source>
</evidence>
<dbReference type="InterPro" id="IPR017905">
    <property type="entry name" value="ERV/ALR_sulphydryl_oxidase"/>
</dbReference>
<keyword evidence="2 6" id="KW-0285">Flavoprotein</keyword>
<keyword evidence="6" id="KW-0472">Membrane</keyword>
<dbReference type="GO" id="GO:0050660">
    <property type="term" value="F:flavin adenine dinucleotide binding"/>
    <property type="evidence" value="ECO:0007669"/>
    <property type="project" value="TreeGrafter"/>
</dbReference>
<feature type="domain" description="ERV/ALR sulfhydryl oxidase" evidence="7">
    <location>
        <begin position="152"/>
        <end position="229"/>
    </location>
</feature>
<name>A0A6G0YVU9_APHCR</name>
<evidence type="ECO:0000313" key="9">
    <source>
        <dbReference type="Proteomes" id="UP000478052"/>
    </source>
</evidence>
<organism evidence="8 9">
    <name type="scientific">Aphis craccivora</name>
    <name type="common">Cowpea aphid</name>
    <dbReference type="NCBI Taxonomy" id="307492"/>
    <lineage>
        <taxon>Eukaryota</taxon>
        <taxon>Metazoa</taxon>
        <taxon>Ecdysozoa</taxon>
        <taxon>Arthropoda</taxon>
        <taxon>Hexapoda</taxon>
        <taxon>Insecta</taxon>
        <taxon>Pterygota</taxon>
        <taxon>Neoptera</taxon>
        <taxon>Paraneoptera</taxon>
        <taxon>Hemiptera</taxon>
        <taxon>Sternorrhyncha</taxon>
        <taxon>Aphidomorpha</taxon>
        <taxon>Aphidoidea</taxon>
        <taxon>Aphididae</taxon>
        <taxon>Aphidini</taxon>
        <taxon>Aphis</taxon>
        <taxon>Aphis</taxon>
    </lineage>
</organism>
<dbReference type="GO" id="GO:0005739">
    <property type="term" value="C:mitochondrion"/>
    <property type="evidence" value="ECO:0007669"/>
    <property type="project" value="TreeGrafter"/>
</dbReference>
<comment type="cofactor">
    <cofactor evidence="1 6">
        <name>FAD</name>
        <dbReference type="ChEBI" id="CHEBI:57692"/>
    </cofactor>
</comment>
<evidence type="ECO:0000259" key="7">
    <source>
        <dbReference type="PROSITE" id="PS51324"/>
    </source>
</evidence>
<dbReference type="InterPro" id="IPR036774">
    <property type="entry name" value="ERV/ALR_sulphydryl_oxid_sf"/>
</dbReference>
<dbReference type="PANTHER" id="PTHR12645:SF0">
    <property type="entry name" value="FAD-LINKED SULFHYDRYL OXIDASE ALR"/>
    <property type="match status" value="1"/>
</dbReference>
<dbReference type="InterPro" id="IPR039799">
    <property type="entry name" value="ALR/ERV"/>
</dbReference>
<accession>A0A6G0YVU9</accession>
<dbReference type="OrthoDB" id="17199at2759"/>
<dbReference type="Gene3D" id="1.20.120.310">
    <property type="entry name" value="ERV/ALR sulfhydryl oxidase domain"/>
    <property type="match status" value="1"/>
</dbReference>
<feature type="transmembrane region" description="Helical" evidence="6">
    <location>
        <begin position="48"/>
        <end position="69"/>
    </location>
</feature>
<sequence length="229" mass="27083">MSNDTKYFRDVDNDFDKNHKFCLHRGIQYTFKRLLQLLWQTKNNSSCVSIAFAKIIFISYNLFCFIFGLKKEDLMRNFDKSYKHKKCYDFSTSKLLANFAFSTDVLQLEQLIRSLNCMLLLLDVLVACSNTHMEHNCPLDKIQLVCYLTHTSTFILIFVVYYPGYHTWNLLHTIVANYPDEPSPQKQEDINQFFDLIGRLYPCQACGRDFTHFYVVVCQHLCTYIQNIH</sequence>
<keyword evidence="3 6" id="KW-0274">FAD</keyword>
<dbReference type="GO" id="GO:0016971">
    <property type="term" value="F:flavin-dependent sulfhydryl oxidase activity"/>
    <property type="evidence" value="ECO:0007669"/>
    <property type="project" value="InterPro"/>
</dbReference>
<dbReference type="PANTHER" id="PTHR12645">
    <property type="entry name" value="ALR/ERV"/>
    <property type="match status" value="1"/>
</dbReference>
<evidence type="ECO:0000256" key="1">
    <source>
        <dbReference type="ARBA" id="ARBA00001974"/>
    </source>
</evidence>
<comment type="caution">
    <text evidence="8">The sequence shown here is derived from an EMBL/GenBank/DDBJ whole genome shotgun (WGS) entry which is preliminary data.</text>
</comment>
<comment type="caution">
    <text evidence="6">Lacks conserved residue(s) required for the propagation of feature annotation.</text>
</comment>
<proteinExistence type="predicted"/>
<keyword evidence="6" id="KW-1133">Transmembrane helix</keyword>